<evidence type="ECO:0000313" key="2">
    <source>
        <dbReference type="EMBL" id="KQL49366.1"/>
    </source>
</evidence>
<keyword evidence="3" id="KW-1185">Reference proteome</keyword>
<proteinExistence type="predicted"/>
<dbReference type="Pfam" id="PF00293">
    <property type="entry name" value="NUDIX"/>
    <property type="match status" value="1"/>
</dbReference>
<evidence type="ECO:0000259" key="1">
    <source>
        <dbReference type="PROSITE" id="PS51462"/>
    </source>
</evidence>
<organism evidence="2 3">
    <name type="scientific">Brevibacillus choshinensis</name>
    <dbReference type="NCBI Taxonomy" id="54911"/>
    <lineage>
        <taxon>Bacteria</taxon>
        <taxon>Bacillati</taxon>
        <taxon>Bacillota</taxon>
        <taxon>Bacilli</taxon>
        <taxon>Bacillales</taxon>
        <taxon>Paenibacillaceae</taxon>
        <taxon>Brevibacillus</taxon>
    </lineage>
</organism>
<accession>A0ABR5NCV8</accession>
<name>A0ABR5NCV8_BRECH</name>
<dbReference type="PANTHER" id="PTHR43222:SF2">
    <property type="entry name" value="NUDIX HYDROLASE 23, CHLOROPLASTIC"/>
    <property type="match status" value="1"/>
</dbReference>
<dbReference type="RefSeq" id="WP_055743665.1">
    <property type="nucleotide sequence ID" value="NZ_LJJB01000007.1"/>
</dbReference>
<reference evidence="2 3" key="1">
    <citation type="submission" date="2015-09" db="EMBL/GenBank/DDBJ databases">
        <title>Genome sequencing project for genomic taxonomy and phylogenomics of Bacillus-like bacteria.</title>
        <authorList>
            <person name="Liu B."/>
            <person name="Wang J."/>
            <person name="Zhu Y."/>
            <person name="Liu G."/>
            <person name="Chen Q."/>
            <person name="Chen Z."/>
            <person name="Lan J."/>
            <person name="Che J."/>
            <person name="Ge C."/>
            <person name="Shi H."/>
            <person name="Pan Z."/>
            <person name="Liu X."/>
        </authorList>
    </citation>
    <scope>NUCLEOTIDE SEQUENCE [LARGE SCALE GENOMIC DNA]</scope>
    <source>
        <strain evidence="2 3">DSM 8552</strain>
    </source>
</reference>
<dbReference type="PANTHER" id="PTHR43222">
    <property type="entry name" value="NUDIX HYDROLASE 23"/>
    <property type="match status" value="1"/>
</dbReference>
<dbReference type="Gene3D" id="3.90.79.10">
    <property type="entry name" value="Nucleoside Triphosphate Pyrophosphohydrolase"/>
    <property type="match status" value="1"/>
</dbReference>
<comment type="caution">
    <text evidence="2">The sequence shown here is derived from an EMBL/GenBank/DDBJ whole genome shotgun (WGS) entry which is preliminary data.</text>
</comment>
<dbReference type="Proteomes" id="UP000051063">
    <property type="component" value="Unassembled WGS sequence"/>
</dbReference>
<gene>
    <name evidence="2" type="ORF">AN963_06285</name>
</gene>
<dbReference type="CDD" id="cd18886">
    <property type="entry name" value="NUDIX_MutT_Nudt1"/>
    <property type="match status" value="1"/>
</dbReference>
<dbReference type="InterPro" id="IPR000086">
    <property type="entry name" value="NUDIX_hydrolase_dom"/>
</dbReference>
<dbReference type="EMBL" id="LJJB01000007">
    <property type="protein sequence ID" value="KQL49366.1"/>
    <property type="molecule type" value="Genomic_DNA"/>
</dbReference>
<sequence>MIKYTICFLKQQTRFLLLNRFHPPTMGLWNGVGGKLEPGEAPLASVLREVLEETGIHLASAEYKGIVSWDLEGESTGGMHAFIAEVPEDVTFATPILVDEGILAWKELDWLLHPDNAGVPENVPLFLPAMLSTTECYQYHFYYKNQRITSHEMTLLSEPITNR</sequence>
<dbReference type="PROSITE" id="PS51462">
    <property type="entry name" value="NUDIX"/>
    <property type="match status" value="1"/>
</dbReference>
<feature type="domain" description="Nudix hydrolase" evidence="1">
    <location>
        <begin position="1"/>
        <end position="132"/>
    </location>
</feature>
<evidence type="ECO:0000313" key="3">
    <source>
        <dbReference type="Proteomes" id="UP000051063"/>
    </source>
</evidence>
<dbReference type="InterPro" id="IPR015797">
    <property type="entry name" value="NUDIX_hydrolase-like_dom_sf"/>
</dbReference>
<protein>
    <submittedName>
        <fullName evidence="2">DNA mismatch repair protein MutT</fullName>
    </submittedName>
</protein>
<dbReference type="SUPFAM" id="SSF55811">
    <property type="entry name" value="Nudix"/>
    <property type="match status" value="1"/>
</dbReference>